<dbReference type="Proteomes" id="UP000199317">
    <property type="component" value="Unassembled WGS sequence"/>
</dbReference>
<evidence type="ECO:0000313" key="1">
    <source>
        <dbReference type="EMBL" id="SDO57274.1"/>
    </source>
</evidence>
<dbReference type="EMBL" id="FNJL01000001">
    <property type="protein sequence ID" value="SDO57274.1"/>
    <property type="molecule type" value="Genomic_DNA"/>
</dbReference>
<proteinExistence type="predicted"/>
<protein>
    <submittedName>
        <fullName evidence="1">Uncharacterized protein</fullName>
    </submittedName>
</protein>
<reference evidence="2" key="1">
    <citation type="submission" date="2016-10" db="EMBL/GenBank/DDBJ databases">
        <authorList>
            <person name="Varghese N."/>
            <person name="Submissions S."/>
        </authorList>
    </citation>
    <scope>NUCLEOTIDE SEQUENCE [LARGE SCALE GENOMIC DNA]</scope>
    <source>
        <strain evidence="2">DSM 17101</strain>
    </source>
</reference>
<sequence length="71" mass="7985">MLMRPWAFTTPIRSAIDSMVPVLQVGEDHIIARTRLPRASSARMRSSNRFTQVAAVWWLPTGVSMRGTSMP</sequence>
<organism evidence="1 2">
    <name type="scientific">Paracidovorax cattleyae</name>
    <dbReference type="NCBI Taxonomy" id="80868"/>
    <lineage>
        <taxon>Bacteria</taxon>
        <taxon>Pseudomonadati</taxon>
        <taxon>Pseudomonadota</taxon>
        <taxon>Betaproteobacteria</taxon>
        <taxon>Burkholderiales</taxon>
        <taxon>Comamonadaceae</taxon>
        <taxon>Paracidovorax</taxon>
    </lineage>
</organism>
<dbReference type="AlphaFoldDB" id="A0A1H0KMR0"/>
<evidence type="ECO:0000313" key="2">
    <source>
        <dbReference type="Proteomes" id="UP000199317"/>
    </source>
</evidence>
<name>A0A1H0KMR0_9BURK</name>
<accession>A0A1H0KMR0</accession>
<gene>
    <name evidence="1" type="ORF">SAMN04489708_101291</name>
</gene>
<keyword evidence="2" id="KW-1185">Reference proteome</keyword>